<dbReference type="RefSeq" id="WP_088757237.1">
    <property type="nucleotide sequence ID" value="NZ_NJGV01000028.1"/>
</dbReference>
<feature type="compositionally biased region" description="Acidic residues" evidence="1">
    <location>
        <begin position="73"/>
        <end position="94"/>
    </location>
</feature>
<name>A0A225SMC9_9BURK</name>
<reference evidence="2 3" key="1">
    <citation type="journal article" date="2010" name="Int. J. Syst. Evol. Microbiol.">
        <title>Reclassification of Herbaspirillum putei as a later heterotypic synonym of Herbaspirillum huttiense, with the description of H. huttiense subsp. huttiense subsp. nov. and H. huttiense subsp. putei subsp. nov., comb. nov., and description of Herbaspirillum aquaticum sp. nov.</title>
        <authorList>
            <person name="Dobritsa A.P."/>
            <person name="Reddy M.C."/>
            <person name="Samadpour M."/>
        </authorList>
    </citation>
    <scope>NUCLEOTIDE SEQUENCE [LARGE SCALE GENOMIC DNA]</scope>
    <source>
        <strain evidence="2 3">IEH 4430</strain>
    </source>
</reference>
<evidence type="ECO:0000256" key="1">
    <source>
        <dbReference type="SAM" id="MobiDB-lite"/>
    </source>
</evidence>
<protein>
    <submittedName>
        <fullName evidence="2">Uncharacterized protein</fullName>
    </submittedName>
</protein>
<dbReference type="EMBL" id="NJGV01000028">
    <property type="protein sequence ID" value="OWY32233.1"/>
    <property type="molecule type" value="Genomic_DNA"/>
</dbReference>
<dbReference type="AlphaFoldDB" id="A0A225SMC9"/>
<evidence type="ECO:0000313" key="3">
    <source>
        <dbReference type="Proteomes" id="UP000214747"/>
    </source>
</evidence>
<dbReference type="Proteomes" id="UP000214747">
    <property type="component" value="Unassembled WGS sequence"/>
</dbReference>
<feature type="region of interest" description="Disordered" evidence="1">
    <location>
        <begin position="57"/>
        <end position="98"/>
    </location>
</feature>
<comment type="caution">
    <text evidence="2">The sequence shown here is derived from an EMBL/GenBank/DDBJ whole genome shotgun (WGS) entry which is preliminary data.</text>
</comment>
<accession>A0A225SMC9</accession>
<evidence type="ECO:0000313" key="2">
    <source>
        <dbReference type="EMBL" id="OWY32233.1"/>
    </source>
</evidence>
<keyword evidence="3" id="KW-1185">Reference proteome</keyword>
<organism evidence="2 3">
    <name type="scientific">Herbaspirillum aquaticum</name>
    <dbReference type="NCBI Taxonomy" id="568783"/>
    <lineage>
        <taxon>Bacteria</taxon>
        <taxon>Pseudomonadati</taxon>
        <taxon>Pseudomonadota</taxon>
        <taxon>Betaproteobacteria</taxon>
        <taxon>Burkholderiales</taxon>
        <taxon>Oxalobacteraceae</taxon>
        <taxon>Herbaspirillum</taxon>
    </lineage>
</organism>
<proteinExistence type="predicted"/>
<gene>
    <name evidence="2" type="ORF">CEJ45_22265</name>
</gene>
<sequence>MSNRVYLYCTNFEGLPTEEQSEEFFSMIGTEYEAAARIPLFWMCLFSEDDIQLSAGADAGTGDAAHPQRMDDGNDGSEGDEDDDFYDEEDGDDEDRPHAYLSCERATGIARLRQRSAMLRPALGAERHALYEEWIARIEAEPWRHILVKTAELDMMSEAGELEQELRRCYQDLAGLDARQSWQMTPAMLNLAGLDPESALDELPGWALAGSANSAMRWPPELEQPPGKIPAASTAPLRPERPWWMFWK</sequence>